<reference evidence="1" key="1">
    <citation type="submission" date="2023-04" db="EMBL/GenBank/DDBJ databases">
        <authorList>
            <consortium name="ELIXIR-Norway"/>
        </authorList>
    </citation>
    <scope>NUCLEOTIDE SEQUENCE [LARGE SCALE GENOMIC DNA]</scope>
</reference>
<dbReference type="Proteomes" id="UP001176941">
    <property type="component" value="Chromosome 3"/>
</dbReference>
<dbReference type="EMBL" id="OX459939">
    <property type="protein sequence ID" value="CAI9170358.1"/>
    <property type="molecule type" value="Genomic_DNA"/>
</dbReference>
<sequence>MAAKQSSEPVGLVQLRGRCAPKTWKMWMLKDMQDITKNSKSRACILSQILPVLMHQTKTLVLPSCITD</sequence>
<name>A0ABN8ZCL7_RANTA</name>
<evidence type="ECO:0000313" key="2">
    <source>
        <dbReference type="Proteomes" id="UP001176941"/>
    </source>
</evidence>
<accession>A0ABN8ZCL7</accession>
<evidence type="ECO:0000313" key="1">
    <source>
        <dbReference type="EMBL" id="CAI9170358.1"/>
    </source>
</evidence>
<gene>
    <name evidence="1" type="ORF">MRATA1EN1_LOCUS19320</name>
</gene>
<protein>
    <submittedName>
        <fullName evidence="1">Uncharacterized protein</fullName>
    </submittedName>
</protein>
<keyword evidence="2" id="KW-1185">Reference proteome</keyword>
<organism evidence="1 2">
    <name type="scientific">Rangifer tarandus platyrhynchus</name>
    <name type="common">Svalbard reindeer</name>
    <dbReference type="NCBI Taxonomy" id="3082113"/>
    <lineage>
        <taxon>Eukaryota</taxon>
        <taxon>Metazoa</taxon>
        <taxon>Chordata</taxon>
        <taxon>Craniata</taxon>
        <taxon>Vertebrata</taxon>
        <taxon>Euteleostomi</taxon>
        <taxon>Mammalia</taxon>
        <taxon>Eutheria</taxon>
        <taxon>Laurasiatheria</taxon>
        <taxon>Artiodactyla</taxon>
        <taxon>Ruminantia</taxon>
        <taxon>Pecora</taxon>
        <taxon>Cervidae</taxon>
        <taxon>Odocoileinae</taxon>
        <taxon>Rangifer</taxon>
    </lineage>
</organism>
<proteinExistence type="predicted"/>